<evidence type="ECO:0000313" key="2">
    <source>
        <dbReference type="EMBL" id="HIZ25199.1"/>
    </source>
</evidence>
<evidence type="ECO:0000313" key="3">
    <source>
        <dbReference type="Proteomes" id="UP000824044"/>
    </source>
</evidence>
<name>A0A9D2IW10_9FIRM</name>
<gene>
    <name evidence="2" type="ORF">H9812_07035</name>
</gene>
<dbReference type="AlphaFoldDB" id="A0A9D2IW10"/>
<sequence>MSDKFRYTYSAPTDGERKEIERIRREYLPDAHGEKMTRLRALHARVRNVPMALAVTLGVAGVLLFGLGMSMVLAWNLLLAGSVVAAVGCVPMALAYPVYNAAVRAMKKKYGGEILRLSDELLHADGKPTDGEKPPRA</sequence>
<keyword evidence="1" id="KW-1133">Transmembrane helix</keyword>
<keyword evidence="1" id="KW-0812">Transmembrane</keyword>
<proteinExistence type="predicted"/>
<reference evidence="2" key="1">
    <citation type="journal article" date="2021" name="PeerJ">
        <title>Extensive microbial diversity within the chicken gut microbiome revealed by metagenomics and culture.</title>
        <authorList>
            <person name="Gilroy R."/>
            <person name="Ravi A."/>
            <person name="Getino M."/>
            <person name="Pursley I."/>
            <person name="Horton D.L."/>
            <person name="Alikhan N.F."/>
            <person name="Baker D."/>
            <person name="Gharbi K."/>
            <person name="Hall N."/>
            <person name="Watson M."/>
            <person name="Adriaenssens E.M."/>
            <person name="Foster-Nyarko E."/>
            <person name="Jarju S."/>
            <person name="Secka A."/>
            <person name="Antonio M."/>
            <person name="Oren A."/>
            <person name="Chaudhuri R.R."/>
            <person name="La Ragione R."/>
            <person name="Hildebrand F."/>
            <person name="Pallen M.J."/>
        </authorList>
    </citation>
    <scope>NUCLEOTIDE SEQUENCE</scope>
    <source>
        <strain evidence="2">CHK33-5263</strain>
    </source>
</reference>
<feature type="transmembrane region" description="Helical" evidence="1">
    <location>
        <begin position="73"/>
        <end position="99"/>
    </location>
</feature>
<feature type="transmembrane region" description="Helical" evidence="1">
    <location>
        <begin position="48"/>
        <end position="67"/>
    </location>
</feature>
<protein>
    <recommendedName>
        <fullName evidence="4">Transmembrane protein</fullName>
    </recommendedName>
</protein>
<comment type="caution">
    <text evidence="2">The sequence shown here is derived from an EMBL/GenBank/DDBJ whole genome shotgun (WGS) entry which is preliminary data.</text>
</comment>
<dbReference type="Proteomes" id="UP000824044">
    <property type="component" value="Unassembled WGS sequence"/>
</dbReference>
<evidence type="ECO:0000256" key="1">
    <source>
        <dbReference type="SAM" id="Phobius"/>
    </source>
</evidence>
<keyword evidence="1" id="KW-0472">Membrane</keyword>
<accession>A0A9D2IW10</accession>
<evidence type="ECO:0008006" key="4">
    <source>
        <dbReference type="Google" id="ProtNLM"/>
    </source>
</evidence>
<dbReference type="EMBL" id="DXBS01000130">
    <property type="protein sequence ID" value="HIZ25199.1"/>
    <property type="molecule type" value="Genomic_DNA"/>
</dbReference>
<reference evidence="2" key="2">
    <citation type="submission" date="2021-04" db="EMBL/GenBank/DDBJ databases">
        <authorList>
            <person name="Gilroy R."/>
        </authorList>
    </citation>
    <scope>NUCLEOTIDE SEQUENCE</scope>
    <source>
        <strain evidence="2">CHK33-5263</strain>
    </source>
</reference>
<organism evidence="2 3">
    <name type="scientific">Candidatus Gallimonas intestinigallinarum</name>
    <dbReference type="NCBI Taxonomy" id="2838604"/>
    <lineage>
        <taxon>Bacteria</taxon>
        <taxon>Bacillati</taxon>
        <taxon>Bacillota</taxon>
        <taxon>Clostridia</taxon>
        <taxon>Candidatus Gallimonas</taxon>
    </lineage>
</organism>